<sequence>MAKAGVGIVVAHMGLTTSGSIGAKPTLSKEENVSCVQAIADVAHKINYDAIVLYHGAQQLPPQFMHLALGCVTMDMDFLVEAQSEKKLLEKLFGAVKICQIEITSTTFVDNAMPSKNVLPYKDENENECELWVLL</sequence>
<accession>A0ABD1W565</accession>
<evidence type="ECO:0000313" key="3">
    <source>
        <dbReference type="Proteomes" id="UP001604277"/>
    </source>
</evidence>
<dbReference type="PANTHER" id="PTHR31862:SF1">
    <property type="entry name" value="UPF0261 DOMAIN PROTEIN (AFU_ORTHOLOGUE AFUA_1G10120)"/>
    <property type="match status" value="1"/>
</dbReference>
<dbReference type="Pfam" id="PF09370">
    <property type="entry name" value="PEP_hydrolase"/>
    <property type="match status" value="1"/>
</dbReference>
<evidence type="ECO:0000259" key="1">
    <source>
        <dbReference type="Pfam" id="PF09370"/>
    </source>
</evidence>
<dbReference type="Proteomes" id="UP001604277">
    <property type="component" value="Unassembled WGS sequence"/>
</dbReference>
<feature type="domain" description="TIM-barrel" evidence="1">
    <location>
        <begin position="1"/>
        <end position="58"/>
    </location>
</feature>
<dbReference type="InterPro" id="IPR051353">
    <property type="entry name" value="Tobamovirus_resist_UPF0261"/>
</dbReference>
<reference evidence="3" key="1">
    <citation type="submission" date="2024-07" db="EMBL/GenBank/DDBJ databases">
        <title>Two chromosome-level genome assemblies of Korean endemic species Abeliophyllum distichum and Forsythia ovata (Oleaceae).</title>
        <authorList>
            <person name="Jang H."/>
        </authorList>
    </citation>
    <scope>NUCLEOTIDE SEQUENCE [LARGE SCALE GENOMIC DNA]</scope>
</reference>
<protein>
    <recommendedName>
        <fullName evidence="1">TIM-barrel domain-containing protein</fullName>
    </recommendedName>
</protein>
<comment type="caution">
    <text evidence="2">The sequence shown here is derived from an EMBL/GenBank/DDBJ whole genome shotgun (WGS) entry which is preliminary data.</text>
</comment>
<keyword evidence="3" id="KW-1185">Reference proteome</keyword>
<proteinExistence type="predicted"/>
<organism evidence="2 3">
    <name type="scientific">Forsythia ovata</name>
    <dbReference type="NCBI Taxonomy" id="205694"/>
    <lineage>
        <taxon>Eukaryota</taxon>
        <taxon>Viridiplantae</taxon>
        <taxon>Streptophyta</taxon>
        <taxon>Embryophyta</taxon>
        <taxon>Tracheophyta</taxon>
        <taxon>Spermatophyta</taxon>
        <taxon>Magnoliopsida</taxon>
        <taxon>eudicotyledons</taxon>
        <taxon>Gunneridae</taxon>
        <taxon>Pentapetalae</taxon>
        <taxon>asterids</taxon>
        <taxon>lamiids</taxon>
        <taxon>Lamiales</taxon>
        <taxon>Oleaceae</taxon>
        <taxon>Forsythieae</taxon>
        <taxon>Forsythia</taxon>
    </lineage>
</organism>
<dbReference type="EMBL" id="JBFOLJ010000004">
    <property type="protein sequence ID" value="KAL2544797.1"/>
    <property type="molecule type" value="Genomic_DNA"/>
</dbReference>
<gene>
    <name evidence="2" type="ORF">Fot_14030</name>
</gene>
<evidence type="ECO:0000313" key="2">
    <source>
        <dbReference type="EMBL" id="KAL2544797.1"/>
    </source>
</evidence>
<dbReference type="InterPro" id="IPR013785">
    <property type="entry name" value="Aldolase_TIM"/>
</dbReference>
<dbReference type="PANTHER" id="PTHR31862">
    <property type="entry name" value="UPF0261 DOMAIN PROTEIN (AFU_ORTHOLOGUE AFUA_1G10120)"/>
    <property type="match status" value="1"/>
</dbReference>
<dbReference type="InterPro" id="IPR009215">
    <property type="entry name" value="TIM-br_IGPS-like"/>
</dbReference>
<dbReference type="AlphaFoldDB" id="A0ABD1W565"/>
<name>A0ABD1W565_9LAMI</name>
<dbReference type="Gene3D" id="3.20.20.70">
    <property type="entry name" value="Aldolase class I"/>
    <property type="match status" value="1"/>
</dbReference>